<organism evidence="1 2">
    <name type="scientific">Coprinellus micaceus</name>
    <name type="common">Glistening ink-cap mushroom</name>
    <name type="synonym">Coprinus micaceus</name>
    <dbReference type="NCBI Taxonomy" id="71717"/>
    <lineage>
        <taxon>Eukaryota</taxon>
        <taxon>Fungi</taxon>
        <taxon>Dikarya</taxon>
        <taxon>Basidiomycota</taxon>
        <taxon>Agaricomycotina</taxon>
        <taxon>Agaricomycetes</taxon>
        <taxon>Agaricomycetidae</taxon>
        <taxon>Agaricales</taxon>
        <taxon>Agaricineae</taxon>
        <taxon>Psathyrellaceae</taxon>
        <taxon>Coprinellus</taxon>
    </lineage>
</organism>
<dbReference type="OrthoDB" id="2586076at2759"/>
<comment type="caution">
    <text evidence="1">The sequence shown here is derived from an EMBL/GenBank/DDBJ whole genome shotgun (WGS) entry which is preliminary data.</text>
</comment>
<dbReference type="AlphaFoldDB" id="A0A4Y7TP81"/>
<reference evidence="1 2" key="1">
    <citation type="journal article" date="2019" name="Nat. Ecol. Evol.">
        <title>Megaphylogeny resolves global patterns of mushroom evolution.</title>
        <authorList>
            <person name="Varga T."/>
            <person name="Krizsan K."/>
            <person name="Foldi C."/>
            <person name="Dima B."/>
            <person name="Sanchez-Garcia M."/>
            <person name="Sanchez-Ramirez S."/>
            <person name="Szollosi G.J."/>
            <person name="Szarkandi J.G."/>
            <person name="Papp V."/>
            <person name="Albert L."/>
            <person name="Andreopoulos W."/>
            <person name="Angelini C."/>
            <person name="Antonin V."/>
            <person name="Barry K.W."/>
            <person name="Bougher N.L."/>
            <person name="Buchanan P."/>
            <person name="Buyck B."/>
            <person name="Bense V."/>
            <person name="Catcheside P."/>
            <person name="Chovatia M."/>
            <person name="Cooper J."/>
            <person name="Damon W."/>
            <person name="Desjardin D."/>
            <person name="Finy P."/>
            <person name="Geml J."/>
            <person name="Haridas S."/>
            <person name="Hughes K."/>
            <person name="Justo A."/>
            <person name="Karasinski D."/>
            <person name="Kautmanova I."/>
            <person name="Kiss B."/>
            <person name="Kocsube S."/>
            <person name="Kotiranta H."/>
            <person name="LaButti K.M."/>
            <person name="Lechner B.E."/>
            <person name="Liimatainen K."/>
            <person name="Lipzen A."/>
            <person name="Lukacs Z."/>
            <person name="Mihaltcheva S."/>
            <person name="Morgado L.N."/>
            <person name="Niskanen T."/>
            <person name="Noordeloos M.E."/>
            <person name="Ohm R.A."/>
            <person name="Ortiz-Santana B."/>
            <person name="Ovrebo C."/>
            <person name="Racz N."/>
            <person name="Riley R."/>
            <person name="Savchenko A."/>
            <person name="Shiryaev A."/>
            <person name="Soop K."/>
            <person name="Spirin V."/>
            <person name="Szebenyi C."/>
            <person name="Tomsovsky M."/>
            <person name="Tulloss R.E."/>
            <person name="Uehling J."/>
            <person name="Grigoriev I.V."/>
            <person name="Vagvolgyi C."/>
            <person name="Papp T."/>
            <person name="Martin F.M."/>
            <person name="Miettinen O."/>
            <person name="Hibbett D.S."/>
            <person name="Nagy L.G."/>
        </authorList>
    </citation>
    <scope>NUCLEOTIDE SEQUENCE [LARGE SCALE GENOMIC DNA]</scope>
    <source>
        <strain evidence="1 2">FP101781</strain>
    </source>
</reference>
<evidence type="ECO:0000313" key="1">
    <source>
        <dbReference type="EMBL" id="TEB36023.1"/>
    </source>
</evidence>
<gene>
    <name evidence="1" type="ORF">FA13DRAFT_1220179</name>
</gene>
<name>A0A4Y7TP81_COPMI</name>
<proteinExistence type="predicted"/>
<dbReference type="EMBL" id="QPFP01000006">
    <property type="protein sequence ID" value="TEB36023.1"/>
    <property type="molecule type" value="Genomic_DNA"/>
</dbReference>
<evidence type="ECO:0008006" key="3">
    <source>
        <dbReference type="Google" id="ProtNLM"/>
    </source>
</evidence>
<protein>
    <recommendedName>
        <fullName evidence="3">Arrestin-like N-terminal domain-containing protein</fullName>
    </recommendedName>
</protein>
<evidence type="ECO:0000313" key="2">
    <source>
        <dbReference type="Proteomes" id="UP000298030"/>
    </source>
</evidence>
<sequence>MTVHDASLPAYEVDEGQSLPTYSSQAASTECLLQFEPPRRTGCPACEWIFETKYFKINLGRKMWKLNSPTYGLQARIDGSIELLDATCKVESIHATLEGRLKATCPDRRGQAENTLFLSHTVDIPFDPALPEAAFSIPLPAHTGKAGKNVLCPPSFYFSEANYTVEVSYFCRFSLSWKNKRRKKSDSRLIGFYYLPKTNPVSPPICVLPPASRHCENPPLFLQSPDRLTSFAIPPSFQSQRRSLSSPQLATLDKLRDAVYLSLPNPSTYASGQEMPFMLSLSFPDDPCLGELLCENVAIHLYKRVGVANRTSKEPGGIDFTERNTLVSSAKLRKNTGWAEGVIVLKGEIQTGSAGAEMSWSLPNNAHTKYIFRVSLRPPSNFASHIPAFIHEEEINICTSSWGTVDRELLSGGGVTTPAVGLASNLRRIY</sequence>
<accession>A0A4Y7TP81</accession>
<keyword evidence="2" id="KW-1185">Reference proteome</keyword>
<dbReference type="Proteomes" id="UP000298030">
    <property type="component" value="Unassembled WGS sequence"/>
</dbReference>
<dbReference type="STRING" id="71717.A0A4Y7TP81"/>